<reference evidence="2 3" key="1">
    <citation type="submission" date="2017-08" db="EMBL/GenBank/DDBJ databases">
        <title>Acidophilic green algal genome provides insights into adaptation to an acidic environment.</title>
        <authorList>
            <person name="Hirooka S."/>
            <person name="Hirose Y."/>
            <person name="Kanesaki Y."/>
            <person name="Higuchi S."/>
            <person name="Fujiwara T."/>
            <person name="Onuma R."/>
            <person name="Era A."/>
            <person name="Ohbayashi R."/>
            <person name="Uzuka A."/>
            <person name="Nozaki H."/>
            <person name="Yoshikawa H."/>
            <person name="Miyagishima S.Y."/>
        </authorList>
    </citation>
    <scope>NUCLEOTIDE SEQUENCE [LARGE SCALE GENOMIC DNA]</scope>
    <source>
        <strain evidence="2 3">NIES-2499</strain>
    </source>
</reference>
<proteinExistence type="predicted"/>
<dbReference type="AlphaFoldDB" id="A0A250XJZ3"/>
<feature type="compositionally biased region" description="Basic and acidic residues" evidence="1">
    <location>
        <begin position="479"/>
        <end position="538"/>
    </location>
</feature>
<feature type="non-terminal residue" evidence="2">
    <location>
        <position position="652"/>
    </location>
</feature>
<name>A0A250XJZ3_9CHLO</name>
<comment type="caution">
    <text evidence="2">The sequence shown here is derived from an EMBL/GenBank/DDBJ whole genome shotgun (WGS) entry which is preliminary data.</text>
</comment>
<dbReference type="OrthoDB" id="10673308at2759"/>
<sequence length="652" mass="72199">MGGDGASAGIAQMKRLELKYSPMSRDDEEHALDIDPRIGSAVYHHAMDVVGGMPMSSFSRPVFPGIASDAETPPKVKEVRVQVPQYKTDAQNVHDHGVVQTTAKNLDLIPSDPRRSSNDAIAQVMDSVLKSDMSVCERENAIRVLDSLSTNVHTKFGRSEAKTLADVWDVIRRSDTEQLRKNLEENLVKQLATGVEDGSVVCSTGKIARITSSLEGSGLGLTTMRPLWAIRDELGTLAAKTRDQALLFERIKRLRASDKEKEQIKEFIKNYGRIEKNLKNVESVNKAKDATYKDTFRRLVIYDAVAVKAKNSLSDGATLAWIVKTIDEFLDTSDGKEKFTKEVSNLQKLLVASNRDNWIKDTFDKVQQKVLIPAADIDRFLSQRGGISVYRFQACLDVLVGYLEGNATNESKLIKMREVSTSLSQLFETAEFKSSLPPVQGINTDLKKALSAFETLIIDLKSRKSDKVTMGGADNGDSGSKKDSEESTGKPKESTGKPKESTDKPKESTDKPKESTDKPKESTDKPKEFTDKPKESTIFKKCGAIPPDPQIPPKIDASRIFKNAFVSTFGPSSVKFLPEGEMWPSYSEKNGFAEVVNDTYKNPLAEIIFRMVPKKKETEIDLNAVVAILILSNQDAVSNLDVRILCLTHLVE</sequence>
<dbReference type="Proteomes" id="UP000232323">
    <property type="component" value="Unassembled WGS sequence"/>
</dbReference>
<evidence type="ECO:0000256" key="1">
    <source>
        <dbReference type="SAM" id="MobiDB-lite"/>
    </source>
</evidence>
<feature type="region of interest" description="Disordered" evidence="1">
    <location>
        <begin position="465"/>
        <end position="553"/>
    </location>
</feature>
<gene>
    <name evidence="2" type="ORF">CEUSTIGMA_g10762.t1</name>
</gene>
<protein>
    <submittedName>
        <fullName evidence="2">Uncharacterized protein</fullName>
    </submittedName>
</protein>
<organism evidence="2 3">
    <name type="scientific">Chlamydomonas eustigma</name>
    <dbReference type="NCBI Taxonomy" id="1157962"/>
    <lineage>
        <taxon>Eukaryota</taxon>
        <taxon>Viridiplantae</taxon>
        <taxon>Chlorophyta</taxon>
        <taxon>core chlorophytes</taxon>
        <taxon>Chlorophyceae</taxon>
        <taxon>CS clade</taxon>
        <taxon>Chlamydomonadales</taxon>
        <taxon>Chlamydomonadaceae</taxon>
        <taxon>Chlamydomonas</taxon>
    </lineage>
</organism>
<evidence type="ECO:0000313" key="3">
    <source>
        <dbReference type="Proteomes" id="UP000232323"/>
    </source>
</evidence>
<keyword evidence="3" id="KW-1185">Reference proteome</keyword>
<dbReference type="STRING" id="1157962.A0A250XJZ3"/>
<evidence type="ECO:0000313" key="2">
    <source>
        <dbReference type="EMBL" id="GAX83336.1"/>
    </source>
</evidence>
<accession>A0A250XJZ3</accession>
<dbReference type="EMBL" id="BEGY01000096">
    <property type="protein sequence ID" value="GAX83336.1"/>
    <property type="molecule type" value="Genomic_DNA"/>
</dbReference>